<dbReference type="AlphaFoldDB" id="A0A7G2CQ65"/>
<evidence type="ECO:0000256" key="8">
    <source>
        <dbReference type="SAM" id="MobiDB-lite"/>
    </source>
</evidence>
<feature type="transmembrane region" description="Helical" evidence="9">
    <location>
        <begin position="683"/>
        <end position="701"/>
    </location>
</feature>
<feature type="transmembrane region" description="Helical" evidence="9">
    <location>
        <begin position="837"/>
        <end position="854"/>
    </location>
</feature>
<feature type="compositionally biased region" description="Basic and acidic residues" evidence="8">
    <location>
        <begin position="326"/>
        <end position="335"/>
    </location>
</feature>
<evidence type="ECO:0000256" key="2">
    <source>
        <dbReference type="ARBA" id="ARBA00008066"/>
    </source>
</evidence>
<feature type="transmembrane region" description="Helical" evidence="9">
    <location>
        <begin position="655"/>
        <end position="671"/>
    </location>
</feature>
<feature type="compositionally biased region" description="Low complexity" evidence="8">
    <location>
        <begin position="218"/>
        <end position="238"/>
    </location>
</feature>
<feature type="transmembrane region" description="Helical" evidence="9">
    <location>
        <begin position="611"/>
        <end position="635"/>
    </location>
</feature>
<evidence type="ECO:0000256" key="4">
    <source>
        <dbReference type="ARBA" id="ARBA00022692"/>
    </source>
</evidence>
<proteinExistence type="inferred from homology"/>
<evidence type="ECO:0000256" key="5">
    <source>
        <dbReference type="ARBA" id="ARBA00022970"/>
    </source>
</evidence>
<evidence type="ECO:0000256" key="9">
    <source>
        <dbReference type="SAM" id="Phobius"/>
    </source>
</evidence>
<keyword evidence="7 9" id="KW-0472">Membrane</keyword>
<feature type="transmembrane region" description="Helical" evidence="9">
    <location>
        <begin position="567"/>
        <end position="590"/>
    </location>
</feature>
<comment type="similarity">
    <text evidence="2">Belongs to the amino acid/polyamine transporter 2 family.</text>
</comment>
<feature type="compositionally biased region" description="Polar residues" evidence="8">
    <location>
        <begin position="239"/>
        <end position="254"/>
    </location>
</feature>
<dbReference type="EMBL" id="LR877161">
    <property type="protein sequence ID" value="CAD2220332.1"/>
    <property type="molecule type" value="Genomic_DNA"/>
</dbReference>
<evidence type="ECO:0000313" key="11">
    <source>
        <dbReference type="EMBL" id="CAD2220332.1"/>
    </source>
</evidence>
<dbReference type="Proteomes" id="UP000515908">
    <property type="component" value="Chromosome 17"/>
</dbReference>
<dbReference type="GO" id="GO:0015179">
    <property type="term" value="F:L-amino acid transmembrane transporter activity"/>
    <property type="evidence" value="ECO:0007669"/>
    <property type="project" value="TreeGrafter"/>
</dbReference>
<feature type="region of interest" description="Disordered" evidence="8">
    <location>
        <begin position="190"/>
        <end position="264"/>
    </location>
</feature>
<feature type="compositionally biased region" description="Polar residues" evidence="8">
    <location>
        <begin position="314"/>
        <end position="323"/>
    </location>
</feature>
<evidence type="ECO:0000313" key="12">
    <source>
        <dbReference type="Proteomes" id="UP000515908"/>
    </source>
</evidence>
<name>A0A7G2CQ65_9TRYP</name>
<feature type="compositionally biased region" description="Low complexity" evidence="8">
    <location>
        <begin position="7"/>
        <end position="38"/>
    </location>
</feature>
<evidence type="ECO:0000256" key="1">
    <source>
        <dbReference type="ARBA" id="ARBA00004141"/>
    </source>
</evidence>
<reference evidence="11 12" key="1">
    <citation type="submission" date="2020-08" db="EMBL/GenBank/DDBJ databases">
        <authorList>
            <person name="Newling K."/>
            <person name="Davey J."/>
            <person name="Forrester S."/>
        </authorList>
    </citation>
    <scope>NUCLEOTIDE SEQUENCE [LARGE SCALE GENOMIC DNA]</scope>
    <source>
        <strain evidence="12">Crithidia deanei Carvalho (ATCC PRA-265)</strain>
    </source>
</reference>
<feature type="transmembrane region" description="Helical" evidence="9">
    <location>
        <begin position="860"/>
        <end position="883"/>
    </location>
</feature>
<feature type="domain" description="Amino acid transporter transmembrane" evidence="10">
    <location>
        <begin position="544"/>
        <end position="923"/>
    </location>
</feature>
<accession>A0A7G2CQ65</accession>
<evidence type="ECO:0000256" key="7">
    <source>
        <dbReference type="ARBA" id="ARBA00023136"/>
    </source>
</evidence>
<keyword evidence="5" id="KW-0029">Amino-acid transport</keyword>
<evidence type="ECO:0000256" key="3">
    <source>
        <dbReference type="ARBA" id="ARBA00022448"/>
    </source>
</evidence>
<dbReference type="PANTHER" id="PTHR22950:SF458">
    <property type="entry name" value="SODIUM-COUPLED NEUTRAL AMINO ACID TRANSPORTER 11-RELATED"/>
    <property type="match status" value="1"/>
</dbReference>
<feature type="compositionally biased region" description="Low complexity" evidence="8">
    <location>
        <begin position="159"/>
        <end position="174"/>
    </location>
</feature>
<feature type="region of interest" description="Disordered" evidence="8">
    <location>
        <begin position="278"/>
        <end position="336"/>
    </location>
</feature>
<feature type="transmembrane region" description="Helical" evidence="9">
    <location>
        <begin position="797"/>
        <end position="817"/>
    </location>
</feature>
<dbReference type="VEuPathDB" id="TriTrypDB:ADEAN_000784700"/>
<evidence type="ECO:0000259" key="10">
    <source>
        <dbReference type="Pfam" id="PF01490"/>
    </source>
</evidence>
<feature type="compositionally biased region" description="Low complexity" evidence="8">
    <location>
        <begin position="115"/>
        <end position="127"/>
    </location>
</feature>
<comment type="subcellular location">
    <subcellularLocation>
        <location evidence="1">Membrane</location>
        <topology evidence="1">Multi-pass membrane protein</topology>
    </subcellularLocation>
</comment>
<evidence type="ECO:0000256" key="6">
    <source>
        <dbReference type="ARBA" id="ARBA00022989"/>
    </source>
</evidence>
<feature type="region of interest" description="Disordered" evidence="8">
    <location>
        <begin position="1"/>
        <end position="177"/>
    </location>
</feature>
<dbReference type="InterPro" id="IPR013057">
    <property type="entry name" value="AA_transpt_TM"/>
</dbReference>
<protein>
    <submittedName>
        <fullName evidence="11">Transmembrane amino acid transporter protein, putative</fullName>
    </submittedName>
</protein>
<dbReference type="GO" id="GO:0016020">
    <property type="term" value="C:membrane"/>
    <property type="evidence" value="ECO:0007669"/>
    <property type="project" value="UniProtKB-SubCell"/>
</dbReference>
<feature type="transmembrane region" description="Helical" evidence="9">
    <location>
        <begin position="904"/>
        <end position="924"/>
    </location>
</feature>
<keyword evidence="4 9" id="KW-0812">Transmembrane</keyword>
<feature type="transmembrane region" description="Helical" evidence="9">
    <location>
        <begin position="713"/>
        <end position="733"/>
    </location>
</feature>
<feature type="compositionally biased region" description="Polar residues" evidence="8">
    <location>
        <begin position="69"/>
        <end position="85"/>
    </location>
</feature>
<dbReference type="Pfam" id="PF01490">
    <property type="entry name" value="Aa_trans"/>
    <property type="match status" value="1"/>
</dbReference>
<feature type="transmembrane region" description="Helical" evidence="9">
    <location>
        <begin position="754"/>
        <end position="777"/>
    </location>
</feature>
<gene>
    <name evidence="11" type="ORF">ADEAN_000784700</name>
</gene>
<organism evidence="11 12">
    <name type="scientific">Angomonas deanei</name>
    <dbReference type="NCBI Taxonomy" id="59799"/>
    <lineage>
        <taxon>Eukaryota</taxon>
        <taxon>Discoba</taxon>
        <taxon>Euglenozoa</taxon>
        <taxon>Kinetoplastea</taxon>
        <taxon>Metakinetoplastina</taxon>
        <taxon>Trypanosomatida</taxon>
        <taxon>Trypanosomatidae</taxon>
        <taxon>Strigomonadinae</taxon>
        <taxon>Angomonas</taxon>
    </lineage>
</organism>
<keyword evidence="3" id="KW-0813">Transport</keyword>
<keyword evidence="6 9" id="KW-1133">Transmembrane helix</keyword>
<sequence>MSEHSHSTTTTGETLLTCESMQHPSHQPNTSSQPNSNSVETSQRRSSVMEEDRYSGLRPVDVLPESASRRSTLGAQYHSDTTNRFFTARHGDSPEEDDWEHSELSSHPFPRFGENNSHQNNNNNNNSLVRDKTLQTEGSSGGYDPSTQPFATQVYSPPTNSASSNRTGTTSTNSHYGGTHFAELQKKEYANNNNDNNEGDNHNHNNSGVPTIEVPQKNNTNHNNNNHNYNRNHYNHNNSYPSRDSNNTNDSDYNPHNIHHRELPPVDTGAVHSALVIDVAPPSGGDGYGDGTPSGAEDTNPLAKHFASAPFIGDSSSNRQRVGSHSLHEDEEHPFHTSHAYTANPQRVAYHEDTHSSRLPPPQGSSNTVDDSVYVDARATTGPSSPAEEVTSPGREEEEEGGVVMAENEHEGGEPYAITIPSQIEAGRLSEDDLQLARLAIYNDNCTVSSLDFLRDTTDAVLPDEVNTFFNSTSTFYQNSMEFFKTSIPKPVQSAFQLTTKGLAIMAEYTGDVLNNVPERIMDVIPDGLVSKEMQKLVLMDFLSVLKCYLNFEILFTPFIFAKAGLVTGLFLVVGVNLVACYSTYAFFGAKQQLKLASQVVMYDDVPRLTWGHYSPIFTVIYLFVYFVSFVLYAALNGQYLLRRMGLEDKEAATVLSYFLPCLFCLPLVFMKRARTQAPLSSLTSLLVFISAIMIMSLFNFSASIRDSFGQLALWPGDVADFFSAFGFTLFIFSPLRRSVPVERGMHPDRFIKLSFVCTGISTAFYLAFGLTAFLYYKTTTCSVLPLSFANSSVETAVSALLFFTFLFVVPQSLFRIGEICDRRVLGLRRLPGYWQLLPNVMRIAFLVGAAILASTMPHFGILLALGGSFGCGVMTVVIPAALDYVRRERIALRAHRHLRWWEYVTVFGLCVLGVIVVVVGIIMGCYDMWRVSQAGVTTC</sequence>
<dbReference type="PANTHER" id="PTHR22950">
    <property type="entry name" value="AMINO ACID TRANSPORTER"/>
    <property type="match status" value="1"/>
</dbReference>
<feature type="region of interest" description="Disordered" evidence="8">
    <location>
        <begin position="350"/>
        <end position="402"/>
    </location>
</feature>
<feature type="compositionally biased region" description="Polar residues" evidence="8">
    <location>
        <begin position="145"/>
        <end position="158"/>
    </location>
</feature>
<keyword evidence="12" id="KW-1185">Reference proteome</keyword>